<sequence>MGVTITLYGIRNCGTVKKARAWLDEHGHAYVFHDFKTQGVTEALLKTWATKIGWEKLLNRSGMTFRNLSDDLKSDLNEDKALSLMAAHSSAIRRPVLSGDFGLDVGFSPERYAALLNA</sequence>
<dbReference type="Gene3D" id="3.40.30.10">
    <property type="entry name" value="Glutaredoxin"/>
    <property type="match status" value="1"/>
</dbReference>
<accession>A0AA35V8H1</accession>
<comment type="similarity">
    <text evidence="1 2">Belongs to the ArsC family.</text>
</comment>
<dbReference type="PANTHER" id="PTHR30041:SF8">
    <property type="entry name" value="PROTEIN YFFB"/>
    <property type="match status" value="1"/>
</dbReference>
<dbReference type="PANTHER" id="PTHR30041">
    <property type="entry name" value="ARSENATE REDUCTASE"/>
    <property type="match status" value="1"/>
</dbReference>
<evidence type="ECO:0000313" key="4">
    <source>
        <dbReference type="Proteomes" id="UP001176960"/>
    </source>
</evidence>
<name>A0AA35V8H1_9PROT</name>
<proteinExistence type="inferred from homology"/>
<protein>
    <submittedName>
        <fullName evidence="3">Arsenate reductase</fullName>
    </submittedName>
</protein>
<dbReference type="NCBIfam" id="TIGR01617">
    <property type="entry name" value="arsC_related"/>
    <property type="match status" value="1"/>
</dbReference>
<dbReference type="InterPro" id="IPR006660">
    <property type="entry name" value="Arsenate_reductase-like"/>
</dbReference>
<evidence type="ECO:0000256" key="1">
    <source>
        <dbReference type="ARBA" id="ARBA00007198"/>
    </source>
</evidence>
<organism evidence="3 4">
    <name type="scientific">Brytella acorum</name>
    <dbReference type="NCBI Taxonomy" id="2959299"/>
    <lineage>
        <taxon>Bacteria</taxon>
        <taxon>Pseudomonadati</taxon>
        <taxon>Pseudomonadota</taxon>
        <taxon>Alphaproteobacteria</taxon>
        <taxon>Acetobacterales</taxon>
        <taxon>Acetobacteraceae</taxon>
        <taxon>Brytella</taxon>
    </lineage>
</organism>
<dbReference type="InterPro" id="IPR036249">
    <property type="entry name" value="Thioredoxin-like_sf"/>
</dbReference>
<dbReference type="AlphaFoldDB" id="A0AA35V8H1"/>
<comment type="caution">
    <text evidence="3">The sequence shown here is derived from an EMBL/GenBank/DDBJ whole genome shotgun (WGS) entry which is preliminary data.</text>
</comment>
<reference evidence="3" key="1">
    <citation type="submission" date="2023-03" db="EMBL/GenBank/DDBJ databases">
        <authorList>
            <person name="Cleenwerck I."/>
        </authorList>
    </citation>
    <scope>NUCLEOTIDE SEQUENCE</scope>
    <source>
        <strain evidence="3">LMG 32879</strain>
    </source>
</reference>
<dbReference type="Pfam" id="PF03960">
    <property type="entry name" value="ArsC"/>
    <property type="match status" value="1"/>
</dbReference>
<dbReference type="EMBL" id="CATKSH010000002">
    <property type="protein sequence ID" value="CAI9119729.1"/>
    <property type="molecule type" value="Genomic_DNA"/>
</dbReference>
<dbReference type="PROSITE" id="PS51353">
    <property type="entry name" value="ARSC"/>
    <property type="match status" value="1"/>
</dbReference>
<dbReference type="CDD" id="cd03035">
    <property type="entry name" value="ArsC_Yffb"/>
    <property type="match status" value="1"/>
</dbReference>
<gene>
    <name evidence="3" type="ORF">LMG32879_000551</name>
</gene>
<evidence type="ECO:0000313" key="3">
    <source>
        <dbReference type="EMBL" id="CAI9119729.1"/>
    </source>
</evidence>
<dbReference type="SUPFAM" id="SSF52833">
    <property type="entry name" value="Thioredoxin-like"/>
    <property type="match status" value="1"/>
</dbReference>
<keyword evidence="4" id="KW-1185">Reference proteome</keyword>
<dbReference type="InterPro" id="IPR006504">
    <property type="entry name" value="Tscrpt_reg_Spx/MgsR"/>
</dbReference>
<evidence type="ECO:0000256" key="2">
    <source>
        <dbReference type="PROSITE-ProRule" id="PRU01282"/>
    </source>
</evidence>
<dbReference type="Proteomes" id="UP001176960">
    <property type="component" value="Unassembled WGS sequence"/>
</dbReference>